<dbReference type="InterPro" id="IPR024706">
    <property type="entry name" value="Peroxiredoxin_AhpC-typ"/>
</dbReference>
<evidence type="ECO:0000256" key="5">
    <source>
        <dbReference type="ARBA" id="ARBA00023002"/>
    </source>
</evidence>
<evidence type="ECO:0000256" key="8">
    <source>
        <dbReference type="ARBA" id="ARBA00032824"/>
    </source>
</evidence>
<gene>
    <name evidence="12" type="ORF">O0S10_06515</name>
</gene>
<dbReference type="EC" id="1.11.1.24" evidence="2"/>
<dbReference type="InterPro" id="IPR000866">
    <property type="entry name" value="AhpC/TSA"/>
</dbReference>
<keyword evidence="6" id="KW-1015">Disulfide bond</keyword>
<dbReference type="PANTHER" id="PTHR42801">
    <property type="entry name" value="THIOREDOXIN-DEPENDENT PEROXIDE REDUCTASE"/>
    <property type="match status" value="1"/>
</dbReference>
<comment type="caution">
    <text evidence="12">The sequence shown here is derived from an EMBL/GenBank/DDBJ whole genome shotgun (WGS) entry which is preliminary data.</text>
</comment>
<comment type="subunit">
    <text evidence="1">Monomer.</text>
</comment>
<dbReference type="InterPro" id="IPR013766">
    <property type="entry name" value="Thioredoxin_domain"/>
</dbReference>
<dbReference type="InterPro" id="IPR050924">
    <property type="entry name" value="Peroxiredoxin_BCP/PrxQ"/>
</dbReference>
<evidence type="ECO:0000259" key="11">
    <source>
        <dbReference type="PROSITE" id="PS51352"/>
    </source>
</evidence>
<dbReference type="Gene3D" id="3.40.30.10">
    <property type="entry name" value="Glutaredoxin"/>
    <property type="match status" value="1"/>
</dbReference>
<evidence type="ECO:0000256" key="9">
    <source>
        <dbReference type="ARBA" id="ARBA00038489"/>
    </source>
</evidence>
<comment type="similarity">
    <text evidence="9">Belongs to the peroxiredoxin family. BCP/PrxQ subfamily.</text>
</comment>
<keyword evidence="13" id="KW-1185">Reference proteome</keyword>
<dbReference type="Proteomes" id="UP001141422">
    <property type="component" value="Unassembled WGS sequence"/>
</dbReference>
<keyword evidence="5" id="KW-0560">Oxidoreductase</keyword>
<evidence type="ECO:0000256" key="6">
    <source>
        <dbReference type="ARBA" id="ARBA00023157"/>
    </source>
</evidence>
<organism evidence="12 13">
    <name type="scientific">Methanocorpusculum petauri</name>
    <dbReference type="NCBI Taxonomy" id="3002863"/>
    <lineage>
        <taxon>Archaea</taxon>
        <taxon>Methanobacteriati</taxon>
        <taxon>Methanobacteriota</taxon>
        <taxon>Stenosarchaea group</taxon>
        <taxon>Methanomicrobia</taxon>
        <taxon>Methanomicrobiales</taxon>
        <taxon>Methanocorpusculaceae</taxon>
        <taxon>Methanocorpusculum</taxon>
    </lineage>
</organism>
<dbReference type="InterPro" id="IPR036249">
    <property type="entry name" value="Thioredoxin-like_sf"/>
</dbReference>
<dbReference type="Pfam" id="PF00578">
    <property type="entry name" value="AhpC-TSA"/>
    <property type="match status" value="1"/>
</dbReference>
<name>A0ABT4IH48_9EURY</name>
<comment type="catalytic activity">
    <reaction evidence="10">
        <text>a hydroperoxide + [thioredoxin]-dithiol = an alcohol + [thioredoxin]-disulfide + H2O</text>
        <dbReference type="Rhea" id="RHEA:62620"/>
        <dbReference type="Rhea" id="RHEA-COMP:10698"/>
        <dbReference type="Rhea" id="RHEA-COMP:10700"/>
        <dbReference type="ChEBI" id="CHEBI:15377"/>
        <dbReference type="ChEBI" id="CHEBI:29950"/>
        <dbReference type="ChEBI" id="CHEBI:30879"/>
        <dbReference type="ChEBI" id="CHEBI:35924"/>
        <dbReference type="ChEBI" id="CHEBI:50058"/>
        <dbReference type="EC" id="1.11.1.24"/>
    </reaction>
</comment>
<evidence type="ECO:0000256" key="1">
    <source>
        <dbReference type="ARBA" id="ARBA00011245"/>
    </source>
</evidence>
<reference evidence="12" key="1">
    <citation type="submission" date="2022-12" db="EMBL/GenBank/DDBJ databases">
        <title>Isolation and characterisation of novel Methanocorpusculum spp. from native Australian herbivores indicates the genus is ancestrally host-associated.</title>
        <authorList>
            <person name="Volmer J.G."/>
            <person name="Soo R.M."/>
            <person name="Evans P.N."/>
            <person name="Hoedt E.C."/>
            <person name="Astorga Alsina A.L."/>
            <person name="Woodcroft B.J."/>
            <person name="Tyson G.W."/>
            <person name="Hugenholtz P."/>
            <person name="Morrison M."/>
        </authorList>
    </citation>
    <scope>NUCLEOTIDE SEQUENCE</scope>
    <source>
        <strain evidence="12">MG</strain>
    </source>
</reference>
<evidence type="ECO:0000313" key="13">
    <source>
        <dbReference type="Proteomes" id="UP001141422"/>
    </source>
</evidence>
<feature type="domain" description="Thioredoxin" evidence="11">
    <location>
        <begin position="3"/>
        <end position="155"/>
    </location>
</feature>
<evidence type="ECO:0000256" key="7">
    <source>
        <dbReference type="ARBA" id="ARBA00023284"/>
    </source>
</evidence>
<evidence type="ECO:0000256" key="4">
    <source>
        <dbReference type="ARBA" id="ARBA00022862"/>
    </source>
</evidence>
<sequence>MSLSVNDIIPNFCLPNTTGGEVCLPDASAKLTVLYFYPKDNTSGCTLEAKEFSELLPKFTELGVKVYGISQDSVASHEKFIQKQELTVPLLSDPDHIAIEGFGVWIQKKLYGREYMGVDRSTFIIDGFGKILASWNKVKAKGHAAVVLQKVQELR</sequence>
<evidence type="ECO:0000256" key="2">
    <source>
        <dbReference type="ARBA" id="ARBA00013017"/>
    </source>
</evidence>
<accession>A0ABT4IH48</accession>
<evidence type="ECO:0000256" key="3">
    <source>
        <dbReference type="ARBA" id="ARBA00022559"/>
    </source>
</evidence>
<proteinExistence type="inferred from homology"/>
<evidence type="ECO:0000256" key="10">
    <source>
        <dbReference type="ARBA" id="ARBA00049091"/>
    </source>
</evidence>
<keyword evidence="3" id="KW-0575">Peroxidase</keyword>
<keyword evidence="7" id="KW-0676">Redox-active center</keyword>
<dbReference type="EMBL" id="JAPTGB010000012">
    <property type="protein sequence ID" value="MCZ0860881.1"/>
    <property type="molecule type" value="Genomic_DNA"/>
</dbReference>
<protein>
    <recommendedName>
        <fullName evidence="2">thioredoxin-dependent peroxiredoxin</fullName>
        <ecNumber evidence="2">1.11.1.24</ecNumber>
    </recommendedName>
    <alternativeName>
        <fullName evidence="8">Thioredoxin peroxidase</fullName>
    </alternativeName>
</protein>
<dbReference type="PIRSF" id="PIRSF000239">
    <property type="entry name" value="AHPC"/>
    <property type="match status" value="1"/>
</dbReference>
<dbReference type="PANTHER" id="PTHR42801:SF4">
    <property type="entry name" value="AHPC_TSA FAMILY PROTEIN"/>
    <property type="match status" value="1"/>
</dbReference>
<keyword evidence="4" id="KW-0049">Antioxidant</keyword>
<dbReference type="SUPFAM" id="SSF52833">
    <property type="entry name" value="Thioredoxin-like"/>
    <property type="match status" value="1"/>
</dbReference>
<dbReference type="PROSITE" id="PS51352">
    <property type="entry name" value="THIOREDOXIN_2"/>
    <property type="match status" value="1"/>
</dbReference>
<dbReference type="CDD" id="cd03017">
    <property type="entry name" value="PRX_BCP"/>
    <property type="match status" value="1"/>
</dbReference>
<dbReference type="RefSeq" id="WP_268925082.1">
    <property type="nucleotide sequence ID" value="NZ_JAPTGB010000012.1"/>
</dbReference>
<evidence type="ECO:0000313" key="12">
    <source>
        <dbReference type="EMBL" id="MCZ0860881.1"/>
    </source>
</evidence>